<dbReference type="RefSeq" id="WP_281765474.1">
    <property type="nucleotide sequence ID" value="NZ_BRVO01000002.1"/>
</dbReference>
<reference evidence="1" key="1">
    <citation type="submission" date="2022-07" db="EMBL/GenBank/DDBJ databases">
        <title>Taxonomy of Novel Oxalotrophic and Methylotrophic Bacteria.</title>
        <authorList>
            <person name="Sahin N."/>
            <person name="Tani A."/>
        </authorList>
    </citation>
    <scope>NUCLEOTIDE SEQUENCE</scope>
    <source>
        <strain evidence="1">Y10</strain>
    </source>
</reference>
<dbReference type="Proteomes" id="UP001143543">
    <property type="component" value="Unassembled WGS sequence"/>
</dbReference>
<evidence type="ECO:0000313" key="2">
    <source>
        <dbReference type="Proteomes" id="UP001143543"/>
    </source>
</evidence>
<name>A0ABQ5MKB2_9FLAO</name>
<dbReference type="Gene3D" id="2.180.10.10">
    <property type="entry name" value="RHS repeat-associated core"/>
    <property type="match status" value="1"/>
</dbReference>
<evidence type="ECO:0000313" key="1">
    <source>
        <dbReference type="EMBL" id="GLB49851.1"/>
    </source>
</evidence>
<dbReference type="EMBL" id="BRVO01000002">
    <property type="protein sequence ID" value="GLB49851.1"/>
    <property type="molecule type" value="Genomic_DNA"/>
</dbReference>
<proteinExistence type="predicted"/>
<gene>
    <name evidence="1" type="ORF">Y10_22190</name>
</gene>
<organism evidence="1 2">
    <name type="scientific">Neptunitalea lumnitzerae</name>
    <dbReference type="NCBI Taxonomy" id="2965509"/>
    <lineage>
        <taxon>Bacteria</taxon>
        <taxon>Pseudomonadati</taxon>
        <taxon>Bacteroidota</taxon>
        <taxon>Flavobacteriia</taxon>
        <taxon>Flavobacteriales</taxon>
        <taxon>Flavobacteriaceae</taxon>
        <taxon>Neptunitalea</taxon>
    </lineage>
</organism>
<evidence type="ECO:0008006" key="3">
    <source>
        <dbReference type="Google" id="ProtNLM"/>
    </source>
</evidence>
<keyword evidence="2" id="KW-1185">Reference proteome</keyword>
<dbReference type="InterPro" id="IPR022385">
    <property type="entry name" value="Rhs_assc_core"/>
</dbReference>
<dbReference type="NCBIfam" id="TIGR03696">
    <property type="entry name" value="Rhs_assc_core"/>
    <property type="match status" value="1"/>
</dbReference>
<protein>
    <recommendedName>
        <fullName evidence="3">RHS repeat-associated core domain-containing protein</fullName>
    </recommendedName>
</protein>
<accession>A0ABQ5MKB2</accession>
<comment type="caution">
    <text evidence="1">The sequence shown here is derived from an EMBL/GenBank/DDBJ whole genome shotgun (WGS) entry which is preliminary data.</text>
</comment>
<sequence length="134" mass="15297">MLITNNYYYGARYYNPKTSIWLSVDPLADDYPGWSPYNYCMQNPVMLTDPTGMGVFNPVYGSDGSYRGDTIEGYTGEILIFDGTTNNSKGYVIGNTARHYYYSTGKYLSSNNIYKSLIAKYKSYVPKAWLPFVR</sequence>